<feature type="signal peptide" evidence="1">
    <location>
        <begin position="1"/>
        <end position="23"/>
    </location>
</feature>
<keyword evidence="3" id="KW-1185">Reference proteome</keyword>
<dbReference type="AlphaFoldDB" id="A0A4R6RQ95"/>
<accession>A0A4R6RQ95</accession>
<dbReference type="RefSeq" id="WP_133605718.1">
    <property type="nucleotide sequence ID" value="NZ_SNXW01000001.1"/>
</dbReference>
<evidence type="ECO:0000313" key="3">
    <source>
        <dbReference type="Proteomes" id="UP000294593"/>
    </source>
</evidence>
<dbReference type="InterPro" id="IPR013424">
    <property type="entry name" value="Ice-binding_C"/>
</dbReference>
<organism evidence="2 3">
    <name type="scientific">Aquabacterium commune</name>
    <dbReference type="NCBI Taxonomy" id="70586"/>
    <lineage>
        <taxon>Bacteria</taxon>
        <taxon>Pseudomonadati</taxon>
        <taxon>Pseudomonadota</taxon>
        <taxon>Betaproteobacteria</taxon>
        <taxon>Burkholderiales</taxon>
        <taxon>Aquabacterium</taxon>
    </lineage>
</organism>
<name>A0A4R6RQ95_9BURK</name>
<sequence>MKHVVPSACLGWLLALACCSASAGQDNLGLLGAEGTQFGNTFYATTSGFTDYYTFRIGDAGSVSGTSSDGAPSGSSSGSYSVSGKDVVLTSIILGNAGFSQYYGVDLSIPKDGSLNTFSFASLAAGTYKLAVTGYVTGSESGRTSASYSGVIRTNASVASPAPEPADLALTLMGLAGVGFMLRKHRPAA</sequence>
<feature type="chain" id="PRO_5020541684" evidence="1">
    <location>
        <begin position="24"/>
        <end position="189"/>
    </location>
</feature>
<proteinExistence type="predicted"/>
<reference evidence="2 3" key="1">
    <citation type="submission" date="2019-03" db="EMBL/GenBank/DDBJ databases">
        <title>Genomic Encyclopedia of Type Strains, Phase IV (KMG-IV): sequencing the most valuable type-strain genomes for metagenomic binning, comparative biology and taxonomic classification.</title>
        <authorList>
            <person name="Goeker M."/>
        </authorList>
    </citation>
    <scope>NUCLEOTIDE SEQUENCE [LARGE SCALE GENOMIC DNA]</scope>
    <source>
        <strain evidence="2 3">DSM 11901</strain>
    </source>
</reference>
<dbReference type="Proteomes" id="UP000294593">
    <property type="component" value="Unassembled WGS sequence"/>
</dbReference>
<comment type="caution">
    <text evidence="2">The sequence shown here is derived from an EMBL/GenBank/DDBJ whole genome shotgun (WGS) entry which is preliminary data.</text>
</comment>
<keyword evidence="1" id="KW-0732">Signal</keyword>
<dbReference type="OrthoDB" id="9150894at2"/>
<dbReference type="NCBIfam" id="TIGR02595">
    <property type="entry name" value="PEP_CTERM"/>
    <property type="match status" value="1"/>
</dbReference>
<protein>
    <submittedName>
        <fullName evidence="2">Putative secreted protein with PEP-CTERM sorting signal</fullName>
    </submittedName>
</protein>
<dbReference type="NCBIfam" id="NF038126">
    <property type="entry name" value="PEP_CTERM_FxDxF"/>
    <property type="match status" value="1"/>
</dbReference>
<gene>
    <name evidence="2" type="ORF">EV672_101192</name>
</gene>
<evidence type="ECO:0000313" key="2">
    <source>
        <dbReference type="EMBL" id="TDP88056.1"/>
    </source>
</evidence>
<evidence type="ECO:0000256" key="1">
    <source>
        <dbReference type="SAM" id="SignalP"/>
    </source>
</evidence>
<dbReference type="PROSITE" id="PS51257">
    <property type="entry name" value="PROKAR_LIPOPROTEIN"/>
    <property type="match status" value="1"/>
</dbReference>
<dbReference type="EMBL" id="SNXW01000001">
    <property type="protein sequence ID" value="TDP88056.1"/>
    <property type="molecule type" value="Genomic_DNA"/>
</dbReference>